<dbReference type="GO" id="GO:0005506">
    <property type="term" value="F:iron ion binding"/>
    <property type="evidence" value="ECO:0007669"/>
    <property type="project" value="InterPro"/>
</dbReference>
<dbReference type="EMBL" id="JARKIF010000016">
    <property type="protein sequence ID" value="KAJ7621202.1"/>
    <property type="molecule type" value="Genomic_DNA"/>
</dbReference>
<organism evidence="9 10">
    <name type="scientific">Roridomyces roridus</name>
    <dbReference type="NCBI Taxonomy" id="1738132"/>
    <lineage>
        <taxon>Eukaryota</taxon>
        <taxon>Fungi</taxon>
        <taxon>Dikarya</taxon>
        <taxon>Basidiomycota</taxon>
        <taxon>Agaricomycotina</taxon>
        <taxon>Agaricomycetes</taxon>
        <taxon>Agaricomycetidae</taxon>
        <taxon>Agaricales</taxon>
        <taxon>Marasmiineae</taxon>
        <taxon>Mycenaceae</taxon>
        <taxon>Roridomyces</taxon>
    </lineage>
</organism>
<evidence type="ECO:0000256" key="1">
    <source>
        <dbReference type="ARBA" id="ARBA00001971"/>
    </source>
</evidence>
<evidence type="ECO:0000256" key="5">
    <source>
        <dbReference type="ARBA" id="ARBA00023004"/>
    </source>
</evidence>
<evidence type="ECO:0000256" key="4">
    <source>
        <dbReference type="ARBA" id="ARBA00023002"/>
    </source>
</evidence>
<evidence type="ECO:0000313" key="10">
    <source>
        <dbReference type="Proteomes" id="UP001221142"/>
    </source>
</evidence>
<dbReference type="GO" id="GO:0016705">
    <property type="term" value="F:oxidoreductase activity, acting on paired donors, with incorporation or reduction of molecular oxygen"/>
    <property type="evidence" value="ECO:0007669"/>
    <property type="project" value="InterPro"/>
</dbReference>
<evidence type="ECO:0000256" key="2">
    <source>
        <dbReference type="ARBA" id="ARBA00010617"/>
    </source>
</evidence>
<protein>
    <submittedName>
        <fullName evidence="9">Cytochrome P450</fullName>
    </submittedName>
</protein>
<dbReference type="InterPro" id="IPR036396">
    <property type="entry name" value="Cyt_P450_sf"/>
</dbReference>
<feature type="binding site" description="axial binding residue" evidence="6">
    <location>
        <position position="495"/>
    </location>
    <ligand>
        <name>heme</name>
        <dbReference type="ChEBI" id="CHEBI:30413"/>
    </ligand>
    <ligandPart>
        <name>Fe</name>
        <dbReference type="ChEBI" id="CHEBI:18248"/>
    </ligandPart>
</feature>
<dbReference type="PRINTS" id="PR00385">
    <property type="entry name" value="P450"/>
</dbReference>
<keyword evidence="8" id="KW-1133">Transmembrane helix</keyword>
<gene>
    <name evidence="9" type="ORF">FB45DRAFT_928643</name>
</gene>
<name>A0AAD7BHE5_9AGAR</name>
<keyword evidence="6 7" id="KW-0349">Heme</keyword>
<comment type="similarity">
    <text evidence="2 7">Belongs to the cytochrome P450 family.</text>
</comment>
<keyword evidence="3 6" id="KW-0479">Metal-binding</keyword>
<dbReference type="SUPFAM" id="SSF48264">
    <property type="entry name" value="Cytochrome P450"/>
    <property type="match status" value="1"/>
</dbReference>
<feature type="transmembrane region" description="Helical" evidence="8">
    <location>
        <begin position="57"/>
        <end position="74"/>
    </location>
</feature>
<feature type="transmembrane region" description="Helical" evidence="8">
    <location>
        <begin position="357"/>
        <end position="381"/>
    </location>
</feature>
<keyword evidence="7" id="KW-0503">Monooxygenase</keyword>
<dbReference type="PROSITE" id="PS00086">
    <property type="entry name" value="CYTOCHROME_P450"/>
    <property type="match status" value="1"/>
</dbReference>
<keyword evidence="10" id="KW-1185">Reference proteome</keyword>
<dbReference type="InterPro" id="IPR001128">
    <property type="entry name" value="Cyt_P450"/>
</dbReference>
<dbReference type="GO" id="GO:0020037">
    <property type="term" value="F:heme binding"/>
    <property type="evidence" value="ECO:0007669"/>
    <property type="project" value="InterPro"/>
</dbReference>
<dbReference type="Gene3D" id="1.10.630.10">
    <property type="entry name" value="Cytochrome P450"/>
    <property type="match status" value="1"/>
</dbReference>
<keyword evidence="4 7" id="KW-0560">Oxidoreductase</keyword>
<dbReference type="InterPro" id="IPR002403">
    <property type="entry name" value="Cyt_P450_E_grp-IV"/>
</dbReference>
<dbReference type="Proteomes" id="UP001221142">
    <property type="component" value="Unassembled WGS sequence"/>
</dbReference>
<dbReference type="GO" id="GO:0004497">
    <property type="term" value="F:monooxygenase activity"/>
    <property type="evidence" value="ECO:0007669"/>
    <property type="project" value="UniProtKB-KW"/>
</dbReference>
<keyword evidence="5 6" id="KW-0408">Iron</keyword>
<reference evidence="9" key="1">
    <citation type="submission" date="2023-03" db="EMBL/GenBank/DDBJ databases">
        <title>Massive genome expansion in bonnet fungi (Mycena s.s.) driven by repeated elements and novel gene families across ecological guilds.</title>
        <authorList>
            <consortium name="Lawrence Berkeley National Laboratory"/>
            <person name="Harder C.B."/>
            <person name="Miyauchi S."/>
            <person name="Viragh M."/>
            <person name="Kuo A."/>
            <person name="Thoen E."/>
            <person name="Andreopoulos B."/>
            <person name="Lu D."/>
            <person name="Skrede I."/>
            <person name="Drula E."/>
            <person name="Henrissat B."/>
            <person name="Morin E."/>
            <person name="Kohler A."/>
            <person name="Barry K."/>
            <person name="LaButti K."/>
            <person name="Morin E."/>
            <person name="Salamov A."/>
            <person name="Lipzen A."/>
            <person name="Mereny Z."/>
            <person name="Hegedus B."/>
            <person name="Baldrian P."/>
            <person name="Stursova M."/>
            <person name="Weitz H."/>
            <person name="Taylor A."/>
            <person name="Grigoriev I.V."/>
            <person name="Nagy L.G."/>
            <person name="Martin F."/>
            <person name="Kauserud H."/>
        </authorList>
    </citation>
    <scope>NUCLEOTIDE SEQUENCE</scope>
    <source>
        <strain evidence="9">9284</strain>
    </source>
</reference>
<dbReference type="PANTHER" id="PTHR46206">
    <property type="entry name" value="CYTOCHROME P450"/>
    <property type="match status" value="1"/>
</dbReference>
<evidence type="ECO:0000256" key="3">
    <source>
        <dbReference type="ARBA" id="ARBA00022723"/>
    </source>
</evidence>
<dbReference type="PRINTS" id="PR00465">
    <property type="entry name" value="EP450IV"/>
</dbReference>
<evidence type="ECO:0000313" key="9">
    <source>
        <dbReference type="EMBL" id="KAJ7621202.1"/>
    </source>
</evidence>
<comment type="cofactor">
    <cofactor evidence="1 6">
        <name>heme</name>
        <dbReference type="ChEBI" id="CHEBI:30413"/>
    </cofactor>
</comment>
<dbReference type="InterPro" id="IPR017972">
    <property type="entry name" value="Cyt_P450_CS"/>
</dbReference>
<keyword evidence="8" id="KW-0812">Transmembrane</keyword>
<evidence type="ECO:0000256" key="6">
    <source>
        <dbReference type="PIRSR" id="PIRSR602403-1"/>
    </source>
</evidence>
<dbReference type="Pfam" id="PF00067">
    <property type="entry name" value="p450"/>
    <property type="match status" value="1"/>
</dbReference>
<comment type="caution">
    <text evidence="9">The sequence shown here is derived from an EMBL/GenBank/DDBJ whole genome shotgun (WGS) entry which is preliminary data.</text>
</comment>
<evidence type="ECO:0000256" key="7">
    <source>
        <dbReference type="RuleBase" id="RU000461"/>
    </source>
</evidence>
<dbReference type="AlphaFoldDB" id="A0AAD7BHE5"/>
<keyword evidence="8" id="KW-0472">Membrane</keyword>
<accession>A0AAD7BHE5</accession>
<sequence>MSSSQQFLGATSALALGLALTHRIPNHPLSLDLSTYAPSWLPQAILDRLQNLDLEKLVAIASVGGALTALVLYLRRRARFPPLVPYENAAYGSTREYSERPKEFLDAAFDKYGPVFRANILGRDQVILDHDYAHLLFSMLGKGLDHEQGVIDLQYFDVIIKLGSQHHLHDSGKMILKYLNPALPSYDAYGPTVQLVYQRVFKEALENVSSSKGLDVTDPFELCKKSLADAMASVIVGVELANDPDIAWVFINVSEVVAEVGGLGGHGSVWETLLPFYGRLHAYWVMNYKQVMKPYKTVLRAKLGAEINRRLQLRKSVDEEQWKEIRPHDVLQGLLEEHNFGSGAVDVKGFMNKIENILLFVIFASIHGTAVALSWVLYLVASDADYQKQIYEDLAGLVNGTDDASALTPSVLKNAKYLDSFTRETLRWRPDCLSPTPRKAMKDITLPNGFIIPKGMLGFDDAKEFRPWRHVDKPASTSVNVSNAFLPFGVGKTACPGRFLATYEIKLFIALLVARYEMSLPNGMKIDHPGFTFQAPPSGTITFKERLPKDILL</sequence>
<evidence type="ECO:0000256" key="8">
    <source>
        <dbReference type="SAM" id="Phobius"/>
    </source>
</evidence>
<proteinExistence type="inferred from homology"/>